<evidence type="ECO:0000313" key="2">
    <source>
        <dbReference type="Proteomes" id="UP001215280"/>
    </source>
</evidence>
<proteinExistence type="predicted"/>
<reference evidence="1" key="1">
    <citation type="submission" date="2023-03" db="EMBL/GenBank/DDBJ databases">
        <title>Massive genome expansion in bonnet fungi (Mycena s.s.) driven by repeated elements and novel gene families across ecological guilds.</title>
        <authorList>
            <consortium name="Lawrence Berkeley National Laboratory"/>
            <person name="Harder C.B."/>
            <person name="Miyauchi S."/>
            <person name="Viragh M."/>
            <person name="Kuo A."/>
            <person name="Thoen E."/>
            <person name="Andreopoulos B."/>
            <person name="Lu D."/>
            <person name="Skrede I."/>
            <person name="Drula E."/>
            <person name="Henrissat B."/>
            <person name="Morin E."/>
            <person name="Kohler A."/>
            <person name="Barry K."/>
            <person name="LaButti K."/>
            <person name="Morin E."/>
            <person name="Salamov A."/>
            <person name="Lipzen A."/>
            <person name="Mereny Z."/>
            <person name="Hegedus B."/>
            <person name="Baldrian P."/>
            <person name="Stursova M."/>
            <person name="Weitz H."/>
            <person name="Taylor A."/>
            <person name="Grigoriev I.V."/>
            <person name="Nagy L.G."/>
            <person name="Martin F."/>
            <person name="Kauserud H."/>
        </authorList>
    </citation>
    <scope>NUCLEOTIDE SEQUENCE</scope>
    <source>
        <strain evidence="1">CBHHK188m</strain>
    </source>
</reference>
<dbReference type="EMBL" id="JARJLG010000047">
    <property type="protein sequence ID" value="KAJ7760875.1"/>
    <property type="molecule type" value="Genomic_DNA"/>
</dbReference>
<gene>
    <name evidence="1" type="ORF">DFH07DRAFT_939852</name>
</gene>
<dbReference type="AlphaFoldDB" id="A0AAD7NHM9"/>
<dbReference type="Proteomes" id="UP001215280">
    <property type="component" value="Unassembled WGS sequence"/>
</dbReference>
<protein>
    <submittedName>
        <fullName evidence="1">Uncharacterized protein</fullName>
    </submittedName>
</protein>
<name>A0AAD7NHM9_9AGAR</name>
<evidence type="ECO:0000313" key="1">
    <source>
        <dbReference type="EMBL" id="KAJ7760875.1"/>
    </source>
</evidence>
<accession>A0AAD7NHM9</accession>
<organism evidence="1 2">
    <name type="scientific">Mycena maculata</name>
    <dbReference type="NCBI Taxonomy" id="230809"/>
    <lineage>
        <taxon>Eukaryota</taxon>
        <taxon>Fungi</taxon>
        <taxon>Dikarya</taxon>
        <taxon>Basidiomycota</taxon>
        <taxon>Agaricomycotina</taxon>
        <taxon>Agaricomycetes</taxon>
        <taxon>Agaricomycetidae</taxon>
        <taxon>Agaricales</taxon>
        <taxon>Marasmiineae</taxon>
        <taxon>Mycenaceae</taxon>
        <taxon>Mycena</taxon>
    </lineage>
</organism>
<sequence>MLSDTNLSRRAASNVNYGGYALASICDGARRPATRTHRRHRLRDQALEFLKEFALTASPFRETCQRILLSAVKLKGSPVEKYQQLHDLFVESPRIGGYITRFHLAIWPLPDVQLLRDIFSRLFPVRSFTFEGAPVRAHLSWPSWDSVAPVASAVIEFMQRPNVASLYIRGLVGGVPPDVLQFLLCSVQSLSFGVLPSDGNDSIKKGPPTPPILQQLVINRSDDICGAIARPEFAVSLANVRQFGRTTMHSDDNSLIDMMAHNLEHIFLYYTPVDAHILSLPPLGALRTISLRFRNYNAFEWLLASLSTIASCSCPPNLEEISIIFPISYHPSTPFPFDAMGTLDRQLAVSPRVRRFIWLLNYWDRNLNRGAIEEYEVFVEQGLPTLNAQGRLIVGRWREWDLH</sequence>
<keyword evidence="2" id="KW-1185">Reference proteome</keyword>
<comment type="caution">
    <text evidence="1">The sequence shown here is derived from an EMBL/GenBank/DDBJ whole genome shotgun (WGS) entry which is preliminary data.</text>
</comment>